<keyword evidence="1" id="KW-0808">Transferase</keyword>
<dbReference type="InterPro" id="IPR011004">
    <property type="entry name" value="Trimer_LpxA-like_sf"/>
</dbReference>
<evidence type="ECO:0000313" key="2">
    <source>
        <dbReference type="Proteomes" id="UP000199337"/>
    </source>
</evidence>
<dbReference type="OrthoDB" id="9803036at2"/>
<dbReference type="InterPro" id="IPR047324">
    <property type="entry name" value="LbH_gamma_CA-like"/>
</dbReference>
<reference evidence="2" key="1">
    <citation type="submission" date="2016-10" db="EMBL/GenBank/DDBJ databases">
        <authorList>
            <person name="Varghese N."/>
            <person name="Submissions S."/>
        </authorList>
    </citation>
    <scope>NUCLEOTIDE SEQUENCE [LARGE SCALE GENOMIC DNA]</scope>
    <source>
        <strain evidence="2">DSM 17038</strain>
    </source>
</reference>
<sequence length="178" mass="18322">MKENQLISYGARTPKLHATVFVAPGAKIIGRVEIGANSSVWYNVVIRGDVDEVTIGAGTNIQDGAVLHQDKGFPLVIGNNVTVGHNAIVHGGIVGDGAVIGMGAIVMSGAKIGANSVLGAGSLLPQGKEIPANSLAMGSPAKVVRQLSEDEVHNFGKMARGYGRRAIFCRGAGDNPDI</sequence>
<dbReference type="EMBL" id="FOOX01000024">
    <property type="protein sequence ID" value="SFH32107.1"/>
    <property type="molecule type" value="Genomic_DNA"/>
</dbReference>
<dbReference type="Gene3D" id="2.160.10.10">
    <property type="entry name" value="Hexapeptide repeat proteins"/>
    <property type="match status" value="1"/>
</dbReference>
<dbReference type="CDD" id="cd04645">
    <property type="entry name" value="LbH_gamma_CA_like"/>
    <property type="match status" value="1"/>
</dbReference>
<dbReference type="InterPro" id="IPR001451">
    <property type="entry name" value="Hexapep"/>
</dbReference>
<evidence type="ECO:0000313" key="1">
    <source>
        <dbReference type="EMBL" id="SFH32107.1"/>
    </source>
</evidence>
<accession>A0A1I2Z2K1</accession>
<organism evidence="1 2">
    <name type="scientific">Desulfotruncus arcticus DSM 17038</name>
    <dbReference type="NCBI Taxonomy" id="1121424"/>
    <lineage>
        <taxon>Bacteria</taxon>
        <taxon>Bacillati</taxon>
        <taxon>Bacillota</taxon>
        <taxon>Clostridia</taxon>
        <taxon>Eubacteriales</taxon>
        <taxon>Desulfallaceae</taxon>
        <taxon>Desulfotruncus</taxon>
    </lineage>
</organism>
<dbReference type="SUPFAM" id="SSF51161">
    <property type="entry name" value="Trimeric LpxA-like enzymes"/>
    <property type="match status" value="1"/>
</dbReference>
<name>A0A1I2Z2K1_9FIRM</name>
<gene>
    <name evidence="1" type="ORF">SAMN05660649_04735</name>
</gene>
<dbReference type="GO" id="GO:0016740">
    <property type="term" value="F:transferase activity"/>
    <property type="evidence" value="ECO:0007669"/>
    <property type="project" value="UniProtKB-KW"/>
</dbReference>
<dbReference type="AlphaFoldDB" id="A0A1I2Z2K1"/>
<dbReference type="Proteomes" id="UP000199337">
    <property type="component" value="Unassembled WGS sequence"/>
</dbReference>
<proteinExistence type="predicted"/>
<dbReference type="PANTHER" id="PTHR13061:SF29">
    <property type="entry name" value="GAMMA CARBONIC ANHYDRASE-LIKE 1, MITOCHONDRIAL-RELATED"/>
    <property type="match status" value="1"/>
</dbReference>
<protein>
    <submittedName>
        <fullName evidence="1">Carbonic anhydrase or acetyltransferase, isoleucine patch superfamily</fullName>
    </submittedName>
</protein>
<dbReference type="STRING" id="341036.SAMN05660649_04735"/>
<dbReference type="Pfam" id="PF00132">
    <property type="entry name" value="Hexapep"/>
    <property type="match status" value="2"/>
</dbReference>
<keyword evidence="2" id="KW-1185">Reference proteome</keyword>
<dbReference type="PANTHER" id="PTHR13061">
    <property type="entry name" value="DYNACTIN SUBUNIT P25"/>
    <property type="match status" value="1"/>
</dbReference>
<dbReference type="InterPro" id="IPR050484">
    <property type="entry name" value="Transf_Hexapept/Carb_Anhydrase"/>
</dbReference>
<dbReference type="RefSeq" id="WP_092475208.1">
    <property type="nucleotide sequence ID" value="NZ_FOOX01000024.1"/>
</dbReference>